<dbReference type="PROSITE" id="PS51318">
    <property type="entry name" value="TAT"/>
    <property type="match status" value="1"/>
</dbReference>
<reference evidence="2" key="1">
    <citation type="submission" date="2018-06" db="EMBL/GenBank/DDBJ databases">
        <authorList>
            <person name="Zhirakovskaya E."/>
        </authorList>
    </citation>
    <scope>NUCLEOTIDE SEQUENCE</scope>
</reference>
<accession>A0A3B0WWT6</accession>
<protein>
    <recommendedName>
        <fullName evidence="3">Twin-arginine translocation signal domain-containing protein</fullName>
    </recommendedName>
</protein>
<organism evidence="2">
    <name type="scientific">hydrothermal vent metagenome</name>
    <dbReference type="NCBI Taxonomy" id="652676"/>
    <lineage>
        <taxon>unclassified sequences</taxon>
        <taxon>metagenomes</taxon>
        <taxon>ecological metagenomes</taxon>
    </lineage>
</organism>
<feature type="compositionally biased region" description="Polar residues" evidence="1">
    <location>
        <begin position="40"/>
        <end position="49"/>
    </location>
</feature>
<evidence type="ECO:0008006" key="3">
    <source>
        <dbReference type="Google" id="ProtNLM"/>
    </source>
</evidence>
<name>A0A3B0WWT6_9ZZZZ</name>
<dbReference type="AlphaFoldDB" id="A0A3B0WWT6"/>
<proteinExistence type="predicted"/>
<feature type="non-terminal residue" evidence="2">
    <location>
        <position position="49"/>
    </location>
</feature>
<dbReference type="Pfam" id="PF10518">
    <property type="entry name" value="TAT_signal"/>
    <property type="match status" value="1"/>
</dbReference>
<evidence type="ECO:0000256" key="1">
    <source>
        <dbReference type="SAM" id="MobiDB-lite"/>
    </source>
</evidence>
<feature type="region of interest" description="Disordered" evidence="1">
    <location>
        <begin position="30"/>
        <end position="49"/>
    </location>
</feature>
<dbReference type="InterPro" id="IPR006311">
    <property type="entry name" value="TAT_signal"/>
</dbReference>
<dbReference type="InterPro" id="IPR019546">
    <property type="entry name" value="TAT_signal_bac_arc"/>
</dbReference>
<dbReference type="NCBIfam" id="TIGR01409">
    <property type="entry name" value="TAT_signal_seq"/>
    <property type="match status" value="1"/>
</dbReference>
<sequence length="49" mass="5119">MTQLSRRDLLKGSAITAAGATTGFAAIASASNHSEHKHSPSQQSKRVVI</sequence>
<evidence type="ECO:0000313" key="2">
    <source>
        <dbReference type="EMBL" id="VAW48816.1"/>
    </source>
</evidence>
<gene>
    <name evidence="2" type="ORF">MNBD_GAMMA04-1645</name>
</gene>
<dbReference type="EMBL" id="UOFB01000292">
    <property type="protein sequence ID" value="VAW48816.1"/>
    <property type="molecule type" value="Genomic_DNA"/>
</dbReference>